<reference evidence="2" key="1">
    <citation type="submission" date="2018-05" db="EMBL/GenBank/DDBJ databases">
        <authorList>
            <person name="Lanie J.A."/>
            <person name="Ng W.-L."/>
            <person name="Kazmierczak K.M."/>
            <person name="Andrzejewski T.M."/>
            <person name="Davidsen T.M."/>
            <person name="Wayne K.J."/>
            <person name="Tettelin H."/>
            <person name="Glass J.I."/>
            <person name="Rusch D."/>
            <person name="Podicherti R."/>
            <person name="Tsui H.-C.T."/>
            <person name="Winkler M.E."/>
        </authorList>
    </citation>
    <scope>NUCLEOTIDE SEQUENCE</scope>
</reference>
<evidence type="ECO:0000256" key="1">
    <source>
        <dbReference type="SAM" id="MobiDB-lite"/>
    </source>
</evidence>
<protein>
    <submittedName>
        <fullName evidence="2">Uncharacterized protein</fullName>
    </submittedName>
</protein>
<feature type="non-terminal residue" evidence="2">
    <location>
        <position position="1"/>
    </location>
</feature>
<dbReference type="AlphaFoldDB" id="A0A382QQ87"/>
<dbReference type="EMBL" id="UINC01116128">
    <property type="protein sequence ID" value="SVC87653.1"/>
    <property type="molecule type" value="Genomic_DNA"/>
</dbReference>
<organism evidence="2">
    <name type="scientific">marine metagenome</name>
    <dbReference type="NCBI Taxonomy" id="408172"/>
    <lineage>
        <taxon>unclassified sequences</taxon>
        <taxon>metagenomes</taxon>
        <taxon>ecological metagenomes</taxon>
    </lineage>
</organism>
<accession>A0A382QQ87</accession>
<proteinExistence type="predicted"/>
<gene>
    <name evidence="2" type="ORF">METZ01_LOCUS340507</name>
</gene>
<feature type="compositionally biased region" description="Acidic residues" evidence="1">
    <location>
        <begin position="23"/>
        <end position="35"/>
    </location>
</feature>
<name>A0A382QQ87_9ZZZZ</name>
<sequence>LILLYEVSIWVSRISSRRHDSEESAEGDEGSPDEP</sequence>
<feature type="region of interest" description="Disordered" evidence="1">
    <location>
        <begin position="15"/>
        <end position="35"/>
    </location>
</feature>
<evidence type="ECO:0000313" key="2">
    <source>
        <dbReference type="EMBL" id="SVC87653.1"/>
    </source>
</evidence>